<dbReference type="ExpressionAtlas" id="A0A5K4EUY8">
    <property type="expression patterns" value="baseline"/>
</dbReference>
<protein>
    <submittedName>
        <fullName evidence="3">Secreted protein</fullName>
    </submittedName>
</protein>
<feature type="chain" id="PRO_5024299538" evidence="1">
    <location>
        <begin position="20"/>
        <end position="613"/>
    </location>
</feature>
<dbReference type="Proteomes" id="UP000008854">
    <property type="component" value="Unassembled WGS sequence"/>
</dbReference>
<sequence>MSSALRFLVLFVTVYEFKCFCRYINLHGKQITDGEIILQWTNQRFYSRSSFYLTQKINKDESYYLLDPKEHTLTVNTTDQCLTYEFDYVVQDDYHALSYSQYILDYIPQMFENIRYRVVSPTSTELKWDMKNNNCNKTLNTIIFRLRKTGNLEMLLLERASSTRMAISKENKSEFILSAYDPQLPESAKHKLGYFGIPTLVKIKSPTKQIFYDIKFRKKGSQHVMIKWKTVKITDKTAHSVIIFHGLVDQPLQTEIQPRSSKRSITIPVQLKKKYRVIVAQYSDGKPDWPIVIDFRIPFKCFCRYINLHGKQITDGEIILQWTNQRFYSRSSFYLTQKINKDESYYLLDPKEHTLTVNTTDQCLTYEFDYVVQDDYHALSYSQYILDYIPQMFENIRYRVVSPTSTELKWDMKNNNCNKTLNTIIFRLRKTGNLEMLLLERASSTRMAISKENKSEFILSAYDPQLPESAKHKLGYFGIPTLVKIKSPTKQIFYDIKFRKKGSQHVMIKWKTVKITDKTAHSVIIFHGLVDQPLQTEIQPRSSKRSITIPVQLKKKYRVIVAQYSDGKPDWPIVIDFRIPCEGCRVHPMHHITIKGHRWRSEHDNNQIQLHLK</sequence>
<dbReference type="AlphaFoldDB" id="A0A5K4EUY8"/>
<dbReference type="WBParaSite" id="Smp_158570.2">
    <property type="protein sequence ID" value="Smp_158570.2"/>
    <property type="gene ID" value="Smp_158570"/>
</dbReference>
<reference evidence="3" key="2">
    <citation type="submission" date="2019-11" db="UniProtKB">
        <authorList>
            <consortium name="WormBaseParasite"/>
        </authorList>
    </citation>
    <scope>IDENTIFICATION</scope>
    <source>
        <strain evidence="3">Puerto Rican</strain>
    </source>
</reference>
<proteinExistence type="predicted"/>
<accession>A0A5K4EUY8</accession>
<keyword evidence="2" id="KW-1185">Reference proteome</keyword>
<evidence type="ECO:0000256" key="1">
    <source>
        <dbReference type="SAM" id="SignalP"/>
    </source>
</evidence>
<organism evidence="2 3">
    <name type="scientific">Schistosoma mansoni</name>
    <name type="common">Blood fluke</name>
    <dbReference type="NCBI Taxonomy" id="6183"/>
    <lineage>
        <taxon>Eukaryota</taxon>
        <taxon>Metazoa</taxon>
        <taxon>Spiralia</taxon>
        <taxon>Lophotrochozoa</taxon>
        <taxon>Platyhelminthes</taxon>
        <taxon>Trematoda</taxon>
        <taxon>Digenea</taxon>
        <taxon>Strigeidida</taxon>
        <taxon>Schistosomatoidea</taxon>
        <taxon>Schistosomatidae</taxon>
        <taxon>Schistosoma</taxon>
    </lineage>
</organism>
<evidence type="ECO:0000313" key="3">
    <source>
        <dbReference type="WBParaSite" id="Smp_158570.2"/>
    </source>
</evidence>
<keyword evidence="1" id="KW-0732">Signal</keyword>
<feature type="signal peptide" evidence="1">
    <location>
        <begin position="1"/>
        <end position="19"/>
    </location>
</feature>
<reference evidence="2" key="1">
    <citation type="journal article" date="2012" name="PLoS Negl. Trop. Dis.">
        <title>A systematically improved high quality genome and transcriptome of the human blood fluke Schistosoma mansoni.</title>
        <authorList>
            <person name="Protasio A.V."/>
            <person name="Tsai I.J."/>
            <person name="Babbage A."/>
            <person name="Nichol S."/>
            <person name="Hunt M."/>
            <person name="Aslett M.A."/>
            <person name="De Silva N."/>
            <person name="Velarde G.S."/>
            <person name="Anderson T.J."/>
            <person name="Clark R.C."/>
            <person name="Davidson C."/>
            <person name="Dillon G.P."/>
            <person name="Holroyd N.E."/>
            <person name="LoVerde P.T."/>
            <person name="Lloyd C."/>
            <person name="McQuillan J."/>
            <person name="Oliveira G."/>
            <person name="Otto T.D."/>
            <person name="Parker-Manuel S.J."/>
            <person name="Quail M.A."/>
            <person name="Wilson R.A."/>
            <person name="Zerlotini A."/>
            <person name="Dunne D.W."/>
            <person name="Berriman M."/>
        </authorList>
    </citation>
    <scope>NUCLEOTIDE SEQUENCE [LARGE SCALE GENOMIC DNA]</scope>
    <source>
        <strain evidence="2">Puerto Rican</strain>
    </source>
</reference>
<evidence type="ECO:0000313" key="2">
    <source>
        <dbReference type="Proteomes" id="UP000008854"/>
    </source>
</evidence>
<name>A0A5K4EUY8_SCHMA</name>
<dbReference type="InParanoid" id="A0A5K4EUY8"/>